<evidence type="ECO:0000313" key="2">
    <source>
        <dbReference type="Proteomes" id="UP001600888"/>
    </source>
</evidence>
<dbReference type="Proteomes" id="UP001600888">
    <property type="component" value="Unassembled WGS sequence"/>
</dbReference>
<accession>A0ABR4EXP9</accession>
<proteinExistence type="predicted"/>
<gene>
    <name evidence="1" type="ORF">FJTKL_06198</name>
</gene>
<organism evidence="1 2">
    <name type="scientific">Diaporthe vaccinii</name>
    <dbReference type="NCBI Taxonomy" id="105482"/>
    <lineage>
        <taxon>Eukaryota</taxon>
        <taxon>Fungi</taxon>
        <taxon>Dikarya</taxon>
        <taxon>Ascomycota</taxon>
        <taxon>Pezizomycotina</taxon>
        <taxon>Sordariomycetes</taxon>
        <taxon>Sordariomycetidae</taxon>
        <taxon>Diaporthales</taxon>
        <taxon>Diaporthaceae</taxon>
        <taxon>Diaporthe</taxon>
        <taxon>Diaporthe eres species complex</taxon>
    </lineage>
</organism>
<evidence type="ECO:0000313" key="1">
    <source>
        <dbReference type="EMBL" id="KAL2287208.1"/>
    </source>
</evidence>
<protein>
    <submittedName>
        <fullName evidence="1">Uncharacterized protein</fullName>
    </submittedName>
</protein>
<name>A0ABR4EXP9_9PEZI</name>
<sequence>MFSVLDTSNVLNSTTFYLDVDVAYASPYYGNIIGYQEALKPRAQKLQNVNFIYEIDGDKLKTTMKHALQYPKTCSDLV</sequence>
<keyword evidence="2" id="KW-1185">Reference proteome</keyword>
<reference evidence="1 2" key="1">
    <citation type="submission" date="2024-03" db="EMBL/GenBank/DDBJ databases">
        <title>A high-quality draft genome sequence of Diaporthe vaccinii, a causative agent of upright dieback and viscid rot disease in cranberry plants.</title>
        <authorList>
            <person name="Sarrasin M."/>
            <person name="Lang B.F."/>
            <person name="Burger G."/>
        </authorList>
    </citation>
    <scope>NUCLEOTIDE SEQUENCE [LARGE SCALE GENOMIC DNA]</scope>
    <source>
        <strain evidence="1 2">IS7</strain>
    </source>
</reference>
<comment type="caution">
    <text evidence="1">The sequence shown here is derived from an EMBL/GenBank/DDBJ whole genome shotgun (WGS) entry which is preliminary data.</text>
</comment>
<dbReference type="EMBL" id="JBAWTH010000021">
    <property type="protein sequence ID" value="KAL2287208.1"/>
    <property type="molecule type" value="Genomic_DNA"/>
</dbReference>